<keyword evidence="3" id="KW-1185">Reference proteome</keyword>
<keyword evidence="1" id="KW-1133">Transmembrane helix</keyword>
<proteinExistence type="predicted"/>
<dbReference type="AlphaFoldDB" id="A0A5C6B8L5"/>
<accession>A0A5C6B8L5</accession>
<name>A0A5C6B8L5_9BACT</name>
<dbReference type="EMBL" id="SJPN01000001">
    <property type="protein sequence ID" value="TWU07781.1"/>
    <property type="molecule type" value="Genomic_DNA"/>
</dbReference>
<evidence type="ECO:0000256" key="1">
    <source>
        <dbReference type="SAM" id="Phobius"/>
    </source>
</evidence>
<protein>
    <submittedName>
        <fullName evidence="2">Uncharacterized protein</fullName>
    </submittedName>
</protein>
<sequence>MNGDFAVLMLMGWAMVFGCVGGFAYACGCALNEIGGLGDGARLCRRIRLRLRLCVKRNTVQCSKWGRFVTCRRCSRNYENAGIRSWSVGRLQTCPTCLLRTLNGIGVKRGWWVGRWGSVLSADSIAPAAVR</sequence>
<feature type="transmembrane region" description="Helical" evidence="1">
    <location>
        <begin position="6"/>
        <end position="27"/>
    </location>
</feature>
<keyword evidence="1" id="KW-0812">Transmembrane</keyword>
<organism evidence="2 3">
    <name type="scientific">Stieleria varia</name>
    <dbReference type="NCBI Taxonomy" id="2528005"/>
    <lineage>
        <taxon>Bacteria</taxon>
        <taxon>Pseudomonadati</taxon>
        <taxon>Planctomycetota</taxon>
        <taxon>Planctomycetia</taxon>
        <taxon>Pirellulales</taxon>
        <taxon>Pirellulaceae</taxon>
        <taxon>Stieleria</taxon>
    </lineage>
</organism>
<keyword evidence="1" id="KW-0472">Membrane</keyword>
<gene>
    <name evidence="2" type="ORF">Pla52n_03550</name>
</gene>
<evidence type="ECO:0000313" key="2">
    <source>
        <dbReference type="EMBL" id="TWU07781.1"/>
    </source>
</evidence>
<evidence type="ECO:0000313" key="3">
    <source>
        <dbReference type="Proteomes" id="UP000320176"/>
    </source>
</evidence>
<comment type="caution">
    <text evidence="2">The sequence shown here is derived from an EMBL/GenBank/DDBJ whole genome shotgun (WGS) entry which is preliminary data.</text>
</comment>
<reference evidence="2 3" key="1">
    <citation type="submission" date="2019-02" db="EMBL/GenBank/DDBJ databases">
        <title>Deep-cultivation of Planctomycetes and their phenomic and genomic characterization uncovers novel biology.</title>
        <authorList>
            <person name="Wiegand S."/>
            <person name="Jogler M."/>
            <person name="Boedeker C."/>
            <person name="Pinto D."/>
            <person name="Vollmers J."/>
            <person name="Rivas-Marin E."/>
            <person name="Kohn T."/>
            <person name="Peeters S.H."/>
            <person name="Heuer A."/>
            <person name="Rast P."/>
            <person name="Oberbeckmann S."/>
            <person name="Bunk B."/>
            <person name="Jeske O."/>
            <person name="Meyerdierks A."/>
            <person name="Storesund J.E."/>
            <person name="Kallscheuer N."/>
            <person name="Luecker S."/>
            <person name="Lage O.M."/>
            <person name="Pohl T."/>
            <person name="Merkel B.J."/>
            <person name="Hornburger P."/>
            <person name="Mueller R.-W."/>
            <person name="Bruemmer F."/>
            <person name="Labrenz M."/>
            <person name="Spormann A.M."/>
            <person name="Op Den Camp H."/>
            <person name="Overmann J."/>
            <person name="Amann R."/>
            <person name="Jetten M.S.M."/>
            <person name="Mascher T."/>
            <person name="Medema M.H."/>
            <person name="Devos D.P."/>
            <person name="Kaster A.-K."/>
            <person name="Ovreas L."/>
            <person name="Rohde M."/>
            <person name="Galperin M.Y."/>
            <person name="Jogler C."/>
        </authorList>
    </citation>
    <scope>NUCLEOTIDE SEQUENCE [LARGE SCALE GENOMIC DNA]</scope>
    <source>
        <strain evidence="2 3">Pla52n</strain>
    </source>
</reference>
<dbReference type="Proteomes" id="UP000320176">
    <property type="component" value="Unassembled WGS sequence"/>
</dbReference>